<evidence type="ECO:0000256" key="2">
    <source>
        <dbReference type="ARBA" id="ARBA00004613"/>
    </source>
</evidence>
<dbReference type="GO" id="GO:0071973">
    <property type="term" value="P:bacterial-type flagellum-dependent cell motility"/>
    <property type="evidence" value="ECO:0007669"/>
    <property type="project" value="InterPro"/>
</dbReference>
<dbReference type="Gene3D" id="1.20.1330.10">
    <property type="entry name" value="f41 fragment of flagellin, N-terminal domain"/>
    <property type="match status" value="1"/>
</dbReference>
<evidence type="ECO:0000256" key="1">
    <source>
        <dbReference type="ARBA" id="ARBA00004365"/>
    </source>
</evidence>
<accession>A0AA51RUA9</accession>
<dbReference type="KEGG" id="plei:Q9312_01695"/>
<keyword evidence="4" id="KW-0964">Secreted</keyword>
<dbReference type="Pfam" id="PF00700">
    <property type="entry name" value="Flagellin_C"/>
    <property type="match status" value="1"/>
</dbReference>
<dbReference type="Proteomes" id="UP001239782">
    <property type="component" value="Chromosome"/>
</dbReference>
<keyword evidence="10" id="KW-1185">Reference proteome</keyword>
<dbReference type="Pfam" id="PF21158">
    <property type="entry name" value="flgK_1st_1"/>
    <property type="match status" value="1"/>
</dbReference>
<keyword evidence="9" id="KW-0282">Flagellum</keyword>
<dbReference type="Pfam" id="PF00669">
    <property type="entry name" value="Flagellin_N"/>
    <property type="match status" value="1"/>
</dbReference>
<comment type="similarity">
    <text evidence="3">Belongs to the bacterial flagellin family.</text>
</comment>
<dbReference type="InterPro" id="IPR013384">
    <property type="entry name" value="Flagell_FlgL"/>
</dbReference>
<dbReference type="InterPro" id="IPR001029">
    <property type="entry name" value="Flagellin_N"/>
</dbReference>
<evidence type="ECO:0000313" key="10">
    <source>
        <dbReference type="Proteomes" id="UP001239782"/>
    </source>
</evidence>
<dbReference type="PANTHER" id="PTHR42792:SF1">
    <property type="entry name" value="FLAGELLAR HOOK-ASSOCIATED PROTEIN 3"/>
    <property type="match status" value="1"/>
</dbReference>
<keyword evidence="5" id="KW-0975">Bacterial flagellum</keyword>
<feature type="domain" description="Flagellin C-terminal" evidence="7">
    <location>
        <begin position="318"/>
        <end position="397"/>
    </location>
</feature>
<evidence type="ECO:0000259" key="8">
    <source>
        <dbReference type="Pfam" id="PF21158"/>
    </source>
</evidence>
<evidence type="ECO:0000256" key="3">
    <source>
        <dbReference type="ARBA" id="ARBA00005709"/>
    </source>
</evidence>
<name>A0AA51RUA9_9GAMM</name>
<dbReference type="RefSeq" id="WP_309202792.1">
    <property type="nucleotide sequence ID" value="NZ_CP133548.1"/>
</dbReference>
<dbReference type="InterPro" id="IPR049119">
    <property type="entry name" value="FlgK_D2-like"/>
</dbReference>
<evidence type="ECO:0000256" key="4">
    <source>
        <dbReference type="ARBA" id="ARBA00022525"/>
    </source>
</evidence>
<keyword evidence="9" id="KW-0966">Cell projection</keyword>
<dbReference type="PANTHER" id="PTHR42792">
    <property type="entry name" value="FLAGELLIN"/>
    <property type="match status" value="1"/>
</dbReference>
<dbReference type="EMBL" id="CP133548">
    <property type="protein sequence ID" value="WMS87650.1"/>
    <property type="molecule type" value="Genomic_DNA"/>
</dbReference>
<gene>
    <name evidence="9" type="primary">flgL</name>
    <name evidence="9" type="ORF">Q9312_01695</name>
</gene>
<dbReference type="NCBIfam" id="TIGR02550">
    <property type="entry name" value="flagell_flgL"/>
    <property type="match status" value="1"/>
</dbReference>
<sequence>MRISTNQLSMSGLREILNRQADLRDLQLRLATQKKFLTPADDPVAATSVLNLDTDIALTEQYNRNADLAQSSNELEESILSSVTTINFRIKELFVSLGDGAYQAEELNAIKLELQQRRDELVGLANSRNSSGEYLFSGFQTQTKPFTEDAAGNIIYNGDQGQRNLRVSSGLTVPISDSGFDVFINSFNGNGKIITGSNAANTGTGVIEPINTGNASIVDDFEIQFTSDTTYDIVNLTTATVIQSGTYTEGSRINFAGVAVEINGTPLNGDVFTVNPSQRQSIFDTLDNVINAIENYDSSEPGRAQFRNTMIAMDDSFENNMTMVDNIRSKIGTRLNSIDEERSTNQGLILTQKQTLSKLQDLDMVEAASELSRQTTVLEAAQSSFVRVQNLSIFRFL</sequence>
<dbReference type="AlphaFoldDB" id="A0AA51RUA9"/>
<protein>
    <submittedName>
        <fullName evidence="9">Flagellar hook-associated protein FlgL</fullName>
    </submittedName>
</protein>
<proteinExistence type="inferred from homology"/>
<dbReference type="GO" id="GO:0009424">
    <property type="term" value="C:bacterial-type flagellum hook"/>
    <property type="evidence" value="ECO:0007669"/>
    <property type="project" value="InterPro"/>
</dbReference>
<dbReference type="GO" id="GO:0005576">
    <property type="term" value="C:extracellular region"/>
    <property type="evidence" value="ECO:0007669"/>
    <property type="project" value="UniProtKB-SubCell"/>
</dbReference>
<evidence type="ECO:0000313" key="9">
    <source>
        <dbReference type="EMBL" id="WMS87650.1"/>
    </source>
</evidence>
<dbReference type="SUPFAM" id="SSF64518">
    <property type="entry name" value="Phase 1 flagellin"/>
    <property type="match status" value="1"/>
</dbReference>
<comment type="subcellular location">
    <subcellularLocation>
        <location evidence="1">Bacterial flagellum</location>
    </subcellularLocation>
    <subcellularLocation>
        <location evidence="2">Secreted</location>
    </subcellularLocation>
</comment>
<reference evidence="9 10" key="1">
    <citation type="submission" date="2023-08" db="EMBL/GenBank/DDBJ databases">
        <title>Pleionea litopenaei sp. nov., isolated from stomach of juvenile Litopenaeus vannamei.</title>
        <authorList>
            <person name="Rho A.M."/>
            <person name="Hwang C.Y."/>
        </authorList>
    </citation>
    <scope>NUCLEOTIDE SEQUENCE [LARGE SCALE GENOMIC DNA]</scope>
    <source>
        <strain evidence="9 10">HL-JVS1</strain>
    </source>
</reference>
<feature type="domain" description="Flagellin N-terminal" evidence="6">
    <location>
        <begin position="3"/>
        <end position="141"/>
    </location>
</feature>
<keyword evidence="9" id="KW-0969">Cilium</keyword>
<dbReference type="InterPro" id="IPR001492">
    <property type="entry name" value="Flagellin"/>
</dbReference>
<feature type="domain" description="Flagellar hook-associated protein 1 D2-like" evidence="8">
    <location>
        <begin position="197"/>
        <end position="276"/>
    </location>
</feature>
<evidence type="ECO:0000256" key="5">
    <source>
        <dbReference type="ARBA" id="ARBA00023143"/>
    </source>
</evidence>
<evidence type="ECO:0000259" key="7">
    <source>
        <dbReference type="Pfam" id="PF00700"/>
    </source>
</evidence>
<dbReference type="GO" id="GO:0005198">
    <property type="term" value="F:structural molecule activity"/>
    <property type="evidence" value="ECO:0007669"/>
    <property type="project" value="InterPro"/>
</dbReference>
<evidence type="ECO:0000259" key="6">
    <source>
        <dbReference type="Pfam" id="PF00669"/>
    </source>
</evidence>
<organism evidence="9 10">
    <name type="scientific">Pleionea litopenaei</name>
    <dbReference type="NCBI Taxonomy" id="3070815"/>
    <lineage>
        <taxon>Bacteria</taxon>
        <taxon>Pseudomonadati</taxon>
        <taxon>Pseudomonadota</taxon>
        <taxon>Gammaproteobacteria</taxon>
        <taxon>Oceanospirillales</taxon>
        <taxon>Pleioneaceae</taxon>
        <taxon>Pleionea</taxon>
    </lineage>
</organism>
<dbReference type="InterPro" id="IPR046358">
    <property type="entry name" value="Flagellin_C"/>
</dbReference>